<organism evidence="4">
    <name type="scientific">Schistosoma curassoni</name>
    <dbReference type="NCBI Taxonomy" id="6186"/>
    <lineage>
        <taxon>Eukaryota</taxon>
        <taxon>Metazoa</taxon>
        <taxon>Spiralia</taxon>
        <taxon>Lophotrochozoa</taxon>
        <taxon>Platyhelminthes</taxon>
        <taxon>Trematoda</taxon>
        <taxon>Digenea</taxon>
        <taxon>Strigeidida</taxon>
        <taxon>Schistosomatoidea</taxon>
        <taxon>Schistosomatidae</taxon>
        <taxon>Schistosoma</taxon>
    </lineage>
</organism>
<feature type="compositionally biased region" description="Polar residues" evidence="1">
    <location>
        <begin position="34"/>
        <end position="43"/>
    </location>
</feature>
<keyword evidence="3" id="KW-1185">Reference proteome</keyword>
<reference evidence="2 3" key="2">
    <citation type="submission" date="2018-11" db="EMBL/GenBank/DDBJ databases">
        <authorList>
            <consortium name="Pathogen Informatics"/>
        </authorList>
    </citation>
    <scope>NUCLEOTIDE SEQUENCE [LARGE SCALE GENOMIC DNA]</scope>
    <source>
        <strain evidence="2">Dakar</strain>
        <strain evidence="3">Dakar, Senegal</strain>
    </source>
</reference>
<dbReference type="STRING" id="6186.A0A183KQ81"/>
<evidence type="ECO:0000256" key="1">
    <source>
        <dbReference type="SAM" id="MobiDB-lite"/>
    </source>
</evidence>
<gene>
    <name evidence="2" type="ORF">SCUD_LOCUS17218</name>
</gene>
<dbReference type="WBParaSite" id="SCUD_0001721901-mRNA-1">
    <property type="protein sequence ID" value="SCUD_0001721901-mRNA-1"/>
    <property type="gene ID" value="SCUD_0001721901"/>
</dbReference>
<dbReference type="EMBL" id="UZAK01039521">
    <property type="protein sequence ID" value="VDP63105.1"/>
    <property type="molecule type" value="Genomic_DNA"/>
</dbReference>
<proteinExistence type="predicted"/>
<name>A0A183KQ81_9TREM</name>
<feature type="region of interest" description="Disordered" evidence="1">
    <location>
        <begin position="25"/>
        <end position="75"/>
    </location>
</feature>
<evidence type="ECO:0000313" key="3">
    <source>
        <dbReference type="Proteomes" id="UP000279833"/>
    </source>
</evidence>
<dbReference type="Proteomes" id="UP000279833">
    <property type="component" value="Unassembled WGS sequence"/>
</dbReference>
<reference evidence="4" key="1">
    <citation type="submission" date="2016-06" db="UniProtKB">
        <authorList>
            <consortium name="WormBaseParasite"/>
        </authorList>
    </citation>
    <scope>IDENTIFICATION</scope>
</reference>
<dbReference type="AlphaFoldDB" id="A0A183KQ81"/>
<evidence type="ECO:0000313" key="4">
    <source>
        <dbReference type="WBParaSite" id="SCUD_0001721901-mRNA-1"/>
    </source>
</evidence>
<protein>
    <submittedName>
        <fullName evidence="2 4">Uncharacterized protein</fullName>
    </submittedName>
</protein>
<accession>A0A183KQ81</accession>
<sequence length="136" mass="14945">MALSAVLFGRKQIAEAISMVNAAKTRFSKRSRATPDSTLSVDTQIDVKPPQVSSETADSYPSKEERPFSKKSVLAKNSRKEVSSVPRLLSGIQQETPTNGNLKALSVSSRKHNLTFQVVDNPPDSYRFLRNCGCES</sequence>
<evidence type="ECO:0000313" key="2">
    <source>
        <dbReference type="EMBL" id="VDP63105.1"/>
    </source>
</evidence>